<evidence type="ECO:0000256" key="1">
    <source>
        <dbReference type="SAM" id="MobiDB-lite"/>
    </source>
</evidence>
<reference evidence="3" key="1">
    <citation type="submission" date="2021-02" db="EMBL/GenBank/DDBJ databases">
        <authorList>
            <person name="Nowell W R."/>
        </authorList>
    </citation>
    <scope>NUCLEOTIDE SEQUENCE</scope>
</reference>
<evidence type="ECO:0000256" key="2">
    <source>
        <dbReference type="SAM" id="SignalP"/>
    </source>
</evidence>
<feature type="compositionally biased region" description="Low complexity" evidence="1">
    <location>
        <begin position="38"/>
        <end position="53"/>
    </location>
</feature>
<accession>A0A817WNB1</accession>
<evidence type="ECO:0000313" key="4">
    <source>
        <dbReference type="Proteomes" id="UP000663872"/>
    </source>
</evidence>
<proteinExistence type="predicted"/>
<keyword evidence="2" id="KW-0732">Signal</keyword>
<comment type="caution">
    <text evidence="3">The sequence shown here is derived from an EMBL/GenBank/DDBJ whole genome shotgun (WGS) entry which is preliminary data.</text>
</comment>
<feature type="signal peptide" evidence="2">
    <location>
        <begin position="1"/>
        <end position="18"/>
    </location>
</feature>
<name>A0A817WNB1_9BILA</name>
<feature type="compositionally biased region" description="Basic and acidic residues" evidence="1">
    <location>
        <begin position="128"/>
        <end position="143"/>
    </location>
</feature>
<sequence>MQKLVIVTTFICFSLATAGVDHLRSGRGHRFPSARGNHFSSGGHGYHSQSSGGHHLRSGHGNHSQSGGGHHLRSRRSAQLPSGGGQHVRSGHGNHSQSAGGHHLRSGHGNHSQSAEGHHLRSRRSDRKRSDRDHPFPSAHGDHFSSGGDTNKWGSKLCGNNSLAQAFLSKSQAVFAQLNSNGSFAQFLQQKAQEVAYIQNSANVALLSSNCTQYFNGLAAAQNADMQKERQQRVYENISASLLQQIIPAIFGYGSQHH</sequence>
<gene>
    <name evidence="3" type="ORF">GRG538_LOCUS6199</name>
</gene>
<dbReference type="AlphaFoldDB" id="A0A817WNB1"/>
<evidence type="ECO:0000313" key="3">
    <source>
        <dbReference type="EMBL" id="CAF3358485.1"/>
    </source>
</evidence>
<dbReference type="EMBL" id="CAJNYT010000614">
    <property type="protein sequence ID" value="CAF3358485.1"/>
    <property type="molecule type" value="Genomic_DNA"/>
</dbReference>
<organism evidence="3 4">
    <name type="scientific">Rotaria socialis</name>
    <dbReference type="NCBI Taxonomy" id="392032"/>
    <lineage>
        <taxon>Eukaryota</taxon>
        <taxon>Metazoa</taxon>
        <taxon>Spiralia</taxon>
        <taxon>Gnathifera</taxon>
        <taxon>Rotifera</taxon>
        <taxon>Eurotatoria</taxon>
        <taxon>Bdelloidea</taxon>
        <taxon>Philodinida</taxon>
        <taxon>Philodinidae</taxon>
        <taxon>Rotaria</taxon>
    </lineage>
</organism>
<feature type="chain" id="PRO_5032330438" evidence="2">
    <location>
        <begin position="19"/>
        <end position="258"/>
    </location>
</feature>
<protein>
    <submittedName>
        <fullName evidence="3">Uncharacterized protein</fullName>
    </submittedName>
</protein>
<dbReference type="Proteomes" id="UP000663872">
    <property type="component" value="Unassembled WGS sequence"/>
</dbReference>
<feature type="region of interest" description="Disordered" evidence="1">
    <location>
        <begin position="29"/>
        <end position="147"/>
    </location>
</feature>